<evidence type="ECO:0000313" key="5">
    <source>
        <dbReference type="EMBL" id="CUA73181.1"/>
    </source>
</evidence>
<dbReference type="Pfam" id="PF11951">
    <property type="entry name" value="Fungal_trans_2"/>
    <property type="match status" value="1"/>
</dbReference>
<evidence type="ECO:0000256" key="3">
    <source>
        <dbReference type="SAM" id="MobiDB-lite"/>
    </source>
</evidence>
<dbReference type="SUPFAM" id="SSF57701">
    <property type="entry name" value="Zn2/Cys6 DNA-binding domain"/>
    <property type="match status" value="1"/>
</dbReference>
<gene>
    <name evidence="5" type="ORF">RSOLAG22IIIB_05182</name>
</gene>
<dbReference type="SMART" id="SM00066">
    <property type="entry name" value="GAL4"/>
    <property type="match status" value="1"/>
</dbReference>
<organism evidence="5 6">
    <name type="scientific">Rhizoctonia solani</name>
    <dbReference type="NCBI Taxonomy" id="456999"/>
    <lineage>
        <taxon>Eukaryota</taxon>
        <taxon>Fungi</taxon>
        <taxon>Dikarya</taxon>
        <taxon>Basidiomycota</taxon>
        <taxon>Agaricomycotina</taxon>
        <taxon>Agaricomycetes</taxon>
        <taxon>Cantharellales</taxon>
        <taxon>Ceratobasidiaceae</taxon>
        <taxon>Rhizoctonia</taxon>
    </lineage>
</organism>
<sequence>MSRRSRPGPQGTSCLNCKQRHKKCDQRLPTCERCEVGGFECLGYSHNSTADSRDSSRWARPIFILPRPPSSSSGHPNEVILSQGALVEFEPVSAPSLASSVRVNPRKKTESPPSDNTEINASLQLLRTNSLAQSPIQSIPLTDGPTFAFQKLANLYCQSPRHYFDPLKIFLTSPSFDDYLMAQYIKLMGQWYFKPTNIQKQILDRPGGSHLQTSLSGYSRWIILISMGLCEAFITGDGSQGPLHGLWIEHIANTLKRELLDDSTSPKVQTRRRDWLHVSLLKTLVIINSDIYQVLQDVTPVFLQLVYSRPELWPNGSNPAYVPLMNVLNTGCRELAYFALIDCTCAMAFGLPHFVEYDTTLYEPGSPSIHQWGHGSPTEFLVLLAEINACRDQSPAARDWREIERWLLEWQSRSGEHTFTESWMTVAWYAVQESWRLALLVYLYLAVCNTSSDDLRIQTCVKQLLQVVGTVKKRESPTVEISFLVQYLIAGICVRSESQRKLISSTLEVTKRPKLWIMRGCDFLPVLNHLWHGAAADGRPVKWSDYV</sequence>
<evidence type="ECO:0000313" key="6">
    <source>
        <dbReference type="Proteomes" id="UP000044841"/>
    </source>
</evidence>
<dbReference type="InterPro" id="IPR036864">
    <property type="entry name" value="Zn2-C6_fun-type_DNA-bd_sf"/>
</dbReference>
<evidence type="ECO:0000256" key="1">
    <source>
        <dbReference type="ARBA" id="ARBA00004123"/>
    </source>
</evidence>
<dbReference type="GO" id="GO:0005634">
    <property type="term" value="C:nucleus"/>
    <property type="evidence" value="ECO:0007669"/>
    <property type="project" value="UniProtKB-SubCell"/>
</dbReference>
<comment type="subcellular location">
    <subcellularLocation>
        <location evidence="1">Nucleus</location>
    </subcellularLocation>
</comment>
<dbReference type="InterPro" id="IPR001138">
    <property type="entry name" value="Zn2Cys6_DnaBD"/>
</dbReference>
<dbReference type="PROSITE" id="PS50048">
    <property type="entry name" value="ZN2_CY6_FUNGAL_2"/>
    <property type="match status" value="1"/>
</dbReference>
<keyword evidence="6" id="KW-1185">Reference proteome</keyword>
<dbReference type="GO" id="GO:0000981">
    <property type="term" value="F:DNA-binding transcription factor activity, RNA polymerase II-specific"/>
    <property type="evidence" value="ECO:0007669"/>
    <property type="project" value="InterPro"/>
</dbReference>
<feature type="domain" description="Zn(2)-C6 fungal-type" evidence="4">
    <location>
        <begin position="13"/>
        <end position="41"/>
    </location>
</feature>
<protein>
    <submittedName>
        <fullName evidence="5">Acriflavine sensitivity control protein acr-2 [Neurospora crassa OR74A]</fullName>
    </submittedName>
</protein>
<dbReference type="GO" id="GO:0008270">
    <property type="term" value="F:zinc ion binding"/>
    <property type="evidence" value="ECO:0007669"/>
    <property type="project" value="InterPro"/>
</dbReference>
<dbReference type="InterPro" id="IPR021858">
    <property type="entry name" value="Fun_TF"/>
</dbReference>
<dbReference type="PANTHER" id="PTHR37534">
    <property type="entry name" value="TRANSCRIPTIONAL ACTIVATOR PROTEIN UGA3"/>
    <property type="match status" value="1"/>
</dbReference>
<dbReference type="PANTHER" id="PTHR37534:SF46">
    <property type="entry name" value="ZN(II)2CYS6 TRANSCRIPTION FACTOR (EUROFUNG)"/>
    <property type="match status" value="1"/>
</dbReference>
<dbReference type="EMBL" id="CYGV01001356">
    <property type="protein sequence ID" value="CUA73181.1"/>
    <property type="molecule type" value="Genomic_DNA"/>
</dbReference>
<keyword evidence="2" id="KW-0539">Nucleus</keyword>
<dbReference type="Proteomes" id="UP000044841">
    <property type="component" value="Unassembled WGS sequence"/>
</dbReference>
<evidence type="ECO:0000259" key="4">
    <source>
        <dbReference type="PROSITE" id="PS50048"/>
    </source>
</evidence>
<dbReference type="Pfam" id="PF00172">
    <property type="entry name" value="Zn_clus"/>
    <property type="match status" value="1"/>
</dbReference>
<evidence type="ECO:0000256" key="2">
    <source>
        <dbReference type="ARBA" id="ARBA00023242"/>
    </source>
</evidence>
<reference evidence="5 6" key="1">
    <citation type="submission" date="2015-07" db="EMBL/GenBank/DDBJ databases">
        <authorList>
            <person name="Noorani M."/>
        </authorList>
    </citation>
    <scope>NUCLEOTIDE SEQUENCE [LARGE SCALE GENOMIC DNA]</scope>
    <source>
        <strain evidence="5">BBA 69670</strain>
    </source>
</reference>
<dbReference type="Gene3D" id="4.10.240.10">
    <property type="entry name" value="Zn(2)-C6 fungal-type DNA-binding domain"/>
    <property type="match status" value="1"/>
</dbReference>
<accession>A0A0K6G3T0</accession>
<dbReference type="AlphaFoldDB" id="A0A0K6G3T0"/>
<dbReference type="CDD" id="cd00067">
    <property type="entry name" value="GAL4"/>
    <property type="match status" value="1"/>
</dbReference>
<name>A0A0K6G3T0_9AGAM</name>
<dbReference type="PROSITE" id="PS00463">
    <property type="entry name" value="ZN2_CY6_FUNGAL_1"/>
    <property type="match status" value="1"/>
</dbReference>
<feature type="region of interest" description="Disordered" evidence="3">
    <location>
        <begin position="98"/>
        <end position="117"/>
    </location>
</feature>
<proteinExistence type="predicted"/>